<feature type="transmembrane region" description="Helical" evidence="1">
    <location>
        <begin position="66"/>
        <end position="86"/>
    </location>
</feature>
<feature type="transmembrane region" description="Helical" evidence="1">
    <location>
        <begin position="130"/>
        <end position="147"/>
    </location>
</feature>
<feature type="transmembrane region" description="Helical" evidence="1">
    <location>
        <begin position="159"/>
        <end position="182"/>
    </location>
</feature>
<evidence type="ECO:0008006" key="4">
    <source>
        <dbReference type="Google" id="ProtNLM"/>
    </source>
</evidence>
<reference evidence="2" key="1">
    <citation type="submission" date="2021-06" db="EMBL/GenBank/DDBJ databases">
        <title>Novel Mycoplasma species detected in California sea lions (Zalophus californianus) from the USA.</title>
        <authorList>
            <person name="Volokhov D.V."/>
            <person name="Furtak V.A."/>
            <person name="Zagorodnyaya T.A."/>
        </authorList>
    </citation>
    <scope>NUCLEOTIDE SEQUENCE [LARGE SCALE GENOMIC DNA]</scope>
    <source>
        <strain evidence="2">CSL 5346</strain>
    </source>
</reference>
<dbReference type="RefSeq" id="WP_216489067.1">
    <property type="nucleotide sequence ID" value="NZ_JAHMHH010000002.1"/>
</dbReference>
<dbReference type="Proteomes" id="UP000718793">
    <property type="component" value="Unassembled WGS sequence"/>
</dbReference>
<keyword evidence="1" id="KW-1133">Transmembrane helix</keyword>
<keyword evidence="1" id="KW-0472">Membrane</keyword>
<feature type="transmembrane region" description="Helical" evidence="1">
    <location>
        <begin position="213"/>
        <end position="235"/>
    </location>
</feature>
<feature type="transmembrane region" description="Helical" evidence="1">
    <location>
        <begin position="95"/>
        <end position="118"/>
    </location>
</feature>
<evidence type="ECO:0000313" key="2">
    <source>
        <dbReference type="EMBL" id="MBU4692459.1"/>
    </source>
</evidence>
<proteinExistence type="predicted"/>
<name>A0ABS6DQH9_9MOLU</name>
<feature type="transmembrane region" description="Helical" evidence="1">
    <location>
        <begin position="21"/>
        <end position="42"/>
    </location>
</feature>
<evidence type="ECO:0000313" key="3">
    <source>
        <dbReference type="Proteomes" id="UP000718793"/>
    </source>
</evidence>
<sequence length="249" mass="29458">MITKNTSFLNKLKQNRKPITIIVAAFLLVFTIIIIATYIGLIDETKINNKARFQGLENIFLRYANLFYFTNLTNLFSLITLLILAIKPNNKIKRLFLHSTVLITITFLIYWSLISWQSNWKNVFESYKSLHTHLINPLVCFIFAFLWKDQLLFNKKDKYYVVIYVMIYLIFALILYLTTYYLKYNQKNAVVIYGFLDFINPFFYHGKQLGLQIVLNILFIVVGFTLPFLICLFWTKVLKLKANVTKTSY</sequence>
<comment type="caution">
    <text evidence="2">The sequence shown here is derived from an EMBL/GenBank/DDBJ whole genome shotgun (WGS) entry which is preliminary data.</text>
</comment>
<organism evidence="2 3">
    <name type="scientific">Mycoplasma zalophi</name>
    <dbReference type="NCBI Taxonomy" id="191287"/>
    <lineage>
        <taxon>Bacteria</taxon>
        <taxon>Bacillati</taxon>
        <taxon>Mycoplasmatota</taxon>
        <taxon>Mollicutes</taxon>
        <taxon>Mycoplasmataceae</taxon>
        <taxon>Mycoplasma</taxon>
    </lineage>
</organism>
<dbReference type="NCBIfam" id="NF046009">
    <property type="entry name" value="MAGa3780_fam"/>
    <property type="match status" value="1"/>
</dbReference>
<keyword evidence="3" id="KW-1185">Reference proteome</keyword>
<gene>
    <name evidence="2" type="ORF">KQ875_02520</name>
</gene>
<keyword evidence="1" id="KW-0812">Transmembrane</keyword>
<evidence type="ECO:0000256" key="1">
    <source>
        <dbReference type="SAM" id="Phobius"/>
    </source>
</evidence>
<protein>
    <recommendedName>
        <fullName evidence="4">DUF1600 domain-containing protein</fullName>
    </recommendedName>
</protein>
<dbReference type="EMBL" id="JAHMHH010000002">
    <property type="protein sequence ID" value="MBU4692459.1"/>
    <property type="molecule type" value="Genomic_DNA"/>
</dbReference>
<accession>A0ABS6DQH9</accession>